<evidence type="ECO:0000313" key="2">
    <source>
        <dbReference type="Proteomes" id="UP000028038"/>
    </source>
</evidence>
<comment type="caution">
    <text evidence="1">The sequence shown here is derived from an EMBL/GenBank/DDBJ whole genome shotgun (WGS) entry which is preliminary data.</text>
</comment>
<sequence>MIVITIILYGYKTIGAASYPLSINDAKHPLTILKGNNTTDEKMTNLFAG</sequence>
<name>A0A836NCG3_ECOLX</name>
<reference evidence="1 2" key="1">
    <citation type="submission" date="2014-06" db="EMBL/GenBank/DDBJ databases">
        <title>Genetic Variability of E. coli after antibiotic treatment.</title>
        <authorList>
            <person name="Silbergeld E."/>
            <person name="Coles C."/>
            <person name="Seidman J.C."/>
            <person name="You Y."/>
            <person name="George J."/>
            <person name="Nadendla S."/>
            <person name="Daugherty S.C."/>
            <person name="Nagaraj S."/>
            <person name="Ott S."/>
            <person name="Klega K."/>
            <person name="Rasko D."/>
        </authorList>
    </citation>
    <scope>NUCLEOTIDE SEQUENCE [LARGE SCALE GENOMIC DNA]</scope>
    <source>
        <strain evidence="1 2">2-460-02_S1_C1</strain>
    </source>
</reference>
<gene>
    <name evidence="1" type="ORF">AB05_1692</name>
</gene>
<dbReference type="Proteomes" id="UP000028038">
    <property type="component" value="Unassembled WGS sequence"/>
</dbReference>
<accession>A0A836NCG3</accession>
<protein>
    <submittedName>
        <fullName evidence="1">Uncharacterized protein</fullName>
    </submittedName>
</protein>
<evidence type="ECO:0000313" key="1">
    <source>
        <dbReference type="EMBL" id="KEO32303.1"/>
    </source>
</evidence>
<organism evidence="1 2">
    <name type="scientific">Escherichia coli 2-460-02_S1_C1</name>
    <dbReference type="NCBI Taxonomy" id="1444044"/>
    <lineage>
        <taxon>Bacteria</taxon>
        <taxon>Pseudomonadati</taxon>
        <taxon>Pseudomonadota</taxon>
        <taxon>Gammaproteobacteria</taxon>
        <taxon>Enterobacterales</taxon>
        <taxon>Enterobacteriaceae</taxon>
        <taxon>Escherichia</taxon>
    </lineage>
</organism>
<dbReference type="EMBL" id="JOSS01000028">
    <property type="protein sequence ID" value="KEO32303.1"/>
    <property type="molecule type" value="Genomic_DNA"/>
</dbReference>
<proteinExistence type="predicted"/>
<dbReference type="AlphaFoldDB" id="A0A836NCG3"/>